<gene>
    <name evidence="7" type="ORF">KQI20_10295</name>
</gene>
<evidence type="ECO:0000313" key="8">
    <source>
        <dbReference type="Proteomes" id="UP001196301"/>
    </source>
</evidence>
<dbReference type="InterPro" id="IPR010652">
    <property type="entry name" value="DUF1232"/>
</dbReference>
<dbReference type="EMBL" id="JAHLOQ010000030">
    <property type="protein sequence ID" value="MBU5336829.1"/>
    <property type="molecule type" value="Genomic_DNA"/>
</dbReference>
<dbReference type="Proteomes" id="UP001196301">
    <property type="component" value="Unassembled WGS sequence"/>
</dbReference>
<dbReference type="Pfam" id="PF06803">
    <property type="entry name" value="DUF1232"/>
    <property type="match status" value="1"/>
</dbReference>
<reference evidence="7 8" key="1">
    <citation type="submission" date="2021-06" db="EMBL/GenBank/DDBJ databases">
        <authorList>
            <person name="Sun Q."/>
            <person name="Li D."/>
        </authorList>
    </citation>
    <scope>NUCLEOTIDE SEQUENCE [LARGE SCALE GENOMIC DNA]</scope>
    <source>
        <strain evidence="7 8">N19</strain>
    </source>
</reference>
<comment type="subcellular location">
    <subcellularLocation>
        <location evidence="1">Endomembrane system</location>
        <topology evidence="1">Multi-pass membrane protein</topology>
    </subcellularLocation>
</comment>
<dbReference type="RefSeq" id="WP_216570675.1">
    <property type="nucleotide sequence ID" value="NZ_JAHLOQ010000030.1"/>
</dbReference>
<protein>
    <submittedName>
        <fullName evidence="7">DUF1232 domain-containing protein</fullName>
    </submittedName>
</protein>
<comment type="caution">
    <text evidence="7">The sequence shown here is derived from an EMBL/GenBank/DDBJ whole genome shotgun (WGS) entry which is preliminary data.</text>
</comment>
<evidence type="ECO:0000313" key="7">
    <source>
        <dbReference type="EMBL" id="MBU5336829.1"/>
    </source>
</evidence>
<evidence type="ECO:0000256" key="5">
    <source>
        <dbReference type="SAM" id="Phobius"/>
    </source>
</evidence>
<feature type="transmembrane region" description="Helical" evidence="5">
    <location>
        <begin position="15"/>
        <end position="33"/>
    </location>
</feature>
<organism evidence="7 8">
    <name type="scientific">Intestinibacter bartlettii</name>
    <dbReference type="NCBI Taxonomy" id="261299"/>
    <lineage>
        <taxon>Bacteria</taxon>
        <taxon>Bacillati</taxon>
        <taxon>Bacillota</taxon>
        <taxon>Clostridia</taxon>
        <taxon>Peptostreptococcales</taxon>
        <taxon>Peptostreptococcaceae</taxon>
        <taxon>Intestinibacter</taxon>
    </lineage>
</organism>
<evidence type="ECO:0000259" key="6">
    <source>
        <dbReference type="Pfam" id="PF06803"/>
    </source>
</evidence>
<proteinExistence type="predicted"/>
<feature type="domain" description="DUF1232" evidence="6">
    <location>
        <begin position="58"/>
        <end position="93"/>
    </location>
</feature>
<keyword evidence="2 5" id="KW-0812">Transmembrane</keyword>
<evidence type="ECO:0000256" key="4">
    <source>
        <dbReference type="ARBA" id="ARBA00023136"/>
    </source>
</evidence>
<sequence>MDNKFVNILNRLLDWFKLVLVRFKNAGFGLFFIKNVFIIPDFFKDKDASIFSKIKVVLTFFVTLLYFMSSIDLIPEILLGGFGFIDDIFVLMWSIGLVNEEINNYKIEFENSPKSKIIENVNWKIHDDE</sequence>
<evidence type="ECO:0000256" key="3">
    <source>
        <dbReference type="ARBA" id="ARBA00022989"/>
    </source>
</evidence>
<accession>A0ABS6DYH9</accession>
<keyword evidence="3 5" id="KW-1133">Transmembrane helix</keyword>
<keyword evidence="8" id="KW-1185">Reference proteome</keyword>
<keyword evidence="4 5" id="KW-0472">Membrane</keyword>
<evidence type="ECO:0000256" key="1">
    <source>
        <dbReference type="ARBA" id="ARBA00004127"/>
    </source>
</evidence>
<evidence type="ECO:0000256" key="2">
    <source>
        <dbReference type="ARBA" id="ARBA00022692"/>
    </source>
</evidence>
<name>A0ABS6DYH9_9FIRM</name>